<dbReference type="GeneID" id="39420480"/>
<evidence type="ECO:0000313" key="1">
    <source>
        <dbReference type="EMBL" id="VFJ13359.1"/>
    </source>
</evidence>
<reference evidence="1 2" key="1">
    <citation type="submission" date="2019-02" db="EMBL/GenBank/DDBJ databases">
        <authorList>
            <person name="Lehtovirta-Morley E L."/>
        </authorList>
    </citation>
    <scope>NUCLEOTIDE SEQUENCE [LARGE SCALE GENOMIC DNA]</scope>
    <source>
        <strain evidence="1">NFRAN1</strain>
    </source>
</reference>
<dbReference type="OrthoDB" id="6846at2157"/>
<dbReference type="KEGG" id="nfn:NFRAN_1037"/>
<gene>
    <name evidence="1" type="ORF">NFRAN_1037</name>
</gene>
<accession>A0A484I6K7</accession>
<proteinExistence type="predicted"/>
<sequence>MASANNFGIEKGKSDVALKWINEYLVKNNKTLKISITSKQLVTLNFGAFDLVEWHGEWSVARNAIKKVSSKLNIKVVEAGYHKKGNIVESFFGMSQEICKVYSSGKYVGTLTLKKKSGNWVVDKEKRG</sequence>
<evidence type="ECO:0000313" key="2">
    <source>
        <dbReference type="Proteomes" id="UP000294299"/>
    </source>
</evidence>
<protein>
    <submittedName>
        <fullName evidence="1">Uncharacterized protein</fullName>
    </submittedName>
</protein>
<organism evidence="1 2">
    <name type="scientific">Candidatus Nitrosocosmicus franklandianus</name>
    <dbReference type="NCBI Taxonomy" id="1798806"/>
    <lineage>
        <taxon>Archaea</taxon>
        <taxon>Nitrososphaerota</taxon>
        <taxon>Nitrososphaeria</taxon>
        <taxon>Nitrososphaerales</taxon>
        <taxon>Nitrososphaeraceae</taxon>
        <taxon>Candidatus Nitrosocosmicus</taxon>
    </lineage>
</organism>
<dbReference type="RefSeq" id="WP_134483253.1">
    <property type="nucleotide sequence ID" value="NZ_LR216287.1"/>
</dbReference>
<keyword evidence="2" id="KW-1185">Reference proteome</keyword>
<dbReference type="AlphaFoldDB" id="A0A484I6K7"/>
<dbReference type="Proteomes" id="UP000294299">
    <property type="component" value="Chromosome NFRAN"/>
</dbReference>
<name>A0A484I6K7_9ARCH</name>
<dbReference type="EMBL" id="LR216287">
    <property type="protein sequence ID" value="VFJ13359.1"/>
    <property type="molecule type" value="Genomic_DNA"/>
</dbReference>